<sequence length="53" mass="5667">MEAETPSWGCSQTGSGNPMPVTAYYKEFGVISAACPDKIPVYDGGLFHVKEEA</sequence>
<dbReference type="Proteomes" id="UP001369247">
    <property type="component" value="Unassembled WGS sequence"/>
</dbReference>
<reference evidence="1 2" key="1">
    <citation type="submission" date="2023-12" db="EMBL/GenBank/DDBJ databases">
        <title>Phenotypic and Genomic Characterization of Methanothermobacter wolfeii Strain BSEL, a CO2-Capturing Archaeon with Minimal Nutrient Requirements.</title>
        <authorList>
            <person name="Ale Enriquez F."/>
            <person name="Ahring B.K."/>
        </authorList>
    </citation>
    <scope>NUCLEOTIDE SEQUENCE [LARGE SCALE GENOMIC DNA]</scope>
    <source>
        <strain evidence="1 2">BSEL-1</strain>
    </source>
</reference>
<accession>A0ABU8TUI8</accession>
<proteinExistence type="predicted"/>
<gene>
    <name evidence="1" type="ORF">U2150_04360</name>
</gene>
<dbReference type="EMBL" id="JAXUHJ010000008">
    <property type="protein sequence ID" value="MEJ8542723.1"/>
    <property type="molecule type" value="Genomic_DNA"/>
</dbReference>
<name>A0ABU8TUI8_METWO</name>
<comment type="caution">
    <text evidence="1">The sequence shown here is derived from an EMBL/GenBank/DDBJ whole genome shotgun (WGS) entry which is preliminary data.</text>
</comment>
<keyword evidence="2" id="KW-1185">Reference proteome</keyword>
<evidence type="ECO:0000313" key="2">
    <source>
        <dbReference type="Proteomes" id="UP001369247"/>
    </source>
</evidence>
<organism evidence="1 2">
    <name type="scientific">Methanothermobacter wolfeii</name>
    <name type="common">Methanobacterium wolfei</name>
    <dbReference type="NCBI Taxonomy" id="145261"/>
    <lineage>
        <taxon>Archaea</taxon>
        <taxon>Methanobacteriati</taxon>
        <taxon>Methanobacteriota</taxon>
        <taxon>Methanomada group</taxon>
        <taxon>Methanobacteria</taxon>
        <taxon>Methanobacteriales</taxon>
        <taxon>Methanobacteriaceae</taxon>
        <taxon>Methanothermobacter</taxon>
    </lineage>
</organism>
<evidence type="ECO:0000313" key="1">
    <source>
        <dbReference type="EMBL" id="MEJ8542723.1"/>
    </source>
</evidence>
<protein>
    <submittedName>
        <fullName evidence="1">Uncharacterized protein</fullName>
    </submittedName>
</protein>